<dbReference type="InterPro" id="IPR016130">
    <property type="entry name" value="Tyr_Pase_AS"/>
</dbReference>
<dbReference type="Pfam" id="PF00782">
    <property type="entry name" value="DSPc"/>
    <property type="match status" value="1"/>
</dbReference>
<proteinExistence type="predicted"/>
<dbReference type="OrthoDB" id="2081133at2"/>
<keyword evidence="2" id="KW-0378">Hydrolase</keyword>
<dbReference type="InterPro" id="IPR001763">
    <property type="entry name" value="Rhodanese-like_dom"/>
</dbReference>
<reference evidence="6 7" key="1">
    <citation type="submission" date="2015-01" db="EMBL/GenBank/DDBJ databases">
        <title>Jeotgalibacillus campisalis genome sequencing.</title>
        <authorList>
            <person name="Goh K.M."/>
            <person name="Chan K.-G."/>
            <person name="Yaakop A.S."/>
            <person name="Ee R."/>
            <person name="Gan H.M."/>
            <person name="Chan C.S."/>
        </authorList>
    </citation>
    <scope>NUCLEOTIDE SEQUENCE [LARGE SCALE GENOMIC DNA]</scope>
    <source>
        <strain evidence="6 7">SF-57</strain>
    </source>
</reference>
<dbReference type="GO" id="GO:0004725">
    <property type="term" value="F:protein tyrosine phosphatase activity"/>
    <property type="evidence" value="ECO:0007669"/>
    <property type="project" value="UniProtKB-EC"/>
</dbReference>
<evidence type="ECO:0000256" key="1">
    <source>
        <dbReference type="ARBA" id="ARBA00013064"/>
    </source>
</evidence>
<evidence type="ECO:0000259" key="4">
    <source>
        <dbReference type="PROSITE" id="PS50056"/>
    </source>
</evidence>
<organism evidence="6 7">
    <name type="scientific">Jeotgalibacillus campisalis</name>
    <dbReference type="NCBI Taxonomy" id="220754"/>
    <lineage>
        <taxon>Bacteria</taxon>
        <taxon>Bacillati</taxon>
        <taxon>Bacillota</taxon>
        <taxon>Bacilli</taxon>
        <taxon>Bacillales</taxon>
        <taxon>Caryophanaceae</taxon>
        <taxon>Jeotgalibacillus</taxon>
    </lineage>
</organism>
<dbReference type="InterPro" id="IPR000387">
    <property type="entry name" value="Tyr_Pase_dom"/>
</dbReference>
<evidence type="ECO:0000313" key="6">
    <source>
        <dbReference type="EMBL" id="KIL52795.1"/>
    </source>
</evidence>
<evidence type="ECO:0000256" key="3">
    <source>
        <dbReference type="ARBA" id="ARBA00022912"/>
    </source>
</evidence>
<keyword evidence="3" id="KW-0904">Protein phosphatase</keyword>
<accession>A0A0C2RR97</accession>
<dbReference type="PROSITE" id="PS50056">
    <property type="entry name" value="TYR_PHOSPHATASE_2"/>
    <property type="match status" value="1"/>
</dbReference>
<keyword evidence="7" id="KW-1185">Reference proteome</keyword>
<comment type="caution">
    <text evidence="6">The sequence shown here is derived from an EMBL/GenBank/DDBJ whole genome shotgun (WGS) entry which is preliminary data.</text>
</comment>
<dbReference type="RefSeq" id="WP_041053561.1">
    <property type="nucleotide sequence ID" value="NZ_JXRR01000001.1"/>
</dbReference>
<dbReference type="Gene3D" id="3.90.190.10">
    <property type="entry name" value="Protein tyrosine phosphatase superfamily"/>
    <property type="match status" value="1"/>
</dbReference>
<dbReference type="InterPro" id="IPR020422">
    <property type="entry name" value="TYR_PHOSPHATASE_DUAL_dom"/>
</dbReference>
<evidence type="ECO:0000256" key="2">
    <source>
        <dbReference type="ARBA" id="ARBA00022801"/>
    </source>
</evidence>
<evidence type="ECO:0000313" key="7">
    <source>
        <dbReference type="Proteomes" id="UP000031972"/>
    </source>
</evidence>
<dbReference type="Proteomes" id="UP000031972">
    <property type="component" value="Unassembled WGS sequence"/>
</dbReference>
<name>A0A0C2RR97_9BACL</name>
<dbReference type="PANTHER" id="PTHR47216">
    <property type="match status" value="1"/>
</dbReference>
<gene>
    <name evidence="6" type="ORF">KR50_01240</name>
</gene>
<sequence length="142" mass="15811">MTKNYQPLLDQHIWIGGANDAVEANTNEQIDIIFDLRSENQETNTPANRVHLPITDDAAHQDESVKQAVEKVKEAVDEKKKVYFHCSGGKNRTGTLAAALLLEYKKASTVDDAVEKAKAIRPAISPKPEMIDVLRRLYPTNA</sequence>
<protein>
    <recommendedName>
        <fullName evidence="1">protein-tyrosine-phosphatase</fullName>
        <ecNumber evidence="1">3.1.3.48</ecNumber>
    </recommendedName>
</protein>
<dbReference type="InterPro" id="IPR000340">
    <property type="entry name" value="Dual-sp_phosphatase_cat-dom"/>
</dbReference>
<evidence type="ECO:0000259" key="5">
    <source>
        <dbReference type="PROSITE" id="PS50206"/>
    </source>
</evidence>
<dbReference type="InterPro" id="IPR029021">
    <property type="entry name" value="Prot-tyrosine_phosphatase-like"/>
</dbReference>
<dbReference type="PROSITE" id="PS00383">
    <property type="entry name" value="TYR_PHOSPHATASE_1"/>
    <property type="match status" value="1"/>
</dbReference>
<dbReference type="PROSITE" id="PS50206">
    <property type="entry name" value="RHODANESE_3"/>
    <property type="match status" value="1"/>
</dbReference>
<dbReference type="SUPFAM" id="SSF52799">
    <property type="entry name" value="(Phosphotyrosine protein) phosphatases II"/>
    <property type="match status" value="1"/>
</dbReference>
<feature type="domain" description="Tyrosine specific protein phosphatases" evidence="4">
    <location>
        <begin position="63"/>
        <end position="132"/>
    </location>
</feature>
<feature type="domain" description="Rhodanese" evidence="5">
    <location>
        <begin position="50"/>
        <end position="126"/>
    </location>
</feature>
<dbReference type="AlphaFoldDB" id="A0A0C2RR97"/>
<dbReference type="PATRIC" id="fig|220754.4.peg.126"/>
<dbReference type="PANTHER" id="PTHR47216:SF4">
    <property type="entry name" value="OS01G0859400 PROTEIN"/>
    <property type="match status" value="1"/>
</dbReference>
<dbReference type="SMART" id="SM00195">
    <property type="entry name" value="DSPc"/>
    <property type="match status" value="1"/>
</dbReference>
<dbReference type="EC" id="3.1.3.48" evidence="1"/>
<dbReference type="EMBL" id="JXRR01000001">
    <property type="protein sequence ID" value="KIL52795.1"/>
    <property type="molecule type" value="Genomic_DNA"/>
</dbReference>